<organism evidence="1 2">
    <name type="scientific">Brevibacillus laterosporus LMG 15441</name>
    <dbReference type="NCBI Taxonomy" id="1042163"/>
    <lineage>
        <taxon>Bacteria</taxon>
        <taxon>Bacillati</taxon>
        <taxon>Bacillota</taxon>
        <taxon>Bacilli</taxon>
        <taxon>Bacillales</taxon>
        <taxon>Paenibacillaceae</taxon>
        <taxon>Brevibacillus</taxon>
    </lineage>
</organism>
<dbReference type="AlphaFoldDB" id="A0A075R4N3"/>
<proteinExistence type="predicted"/>
<evidence type="ECO:0000313" key="2">
    <source>
        <dbReference type="Proteomes" id="UP000005850"/>
    </source>
</evidence>
<reference evidence="1 2" key="1">
    <citation type="journal article" date="2011" name="J. Bacteriol.">
        <title>Genome sequence of Brevibacillus laterosporus LMG 15441, a pathogen of invertebrates.</title>
        <authorList>
            <person name="Djukic M."/>
            <person name="Poehlein A."/>
            <person name="Thurmer A."/>
            <person name="Daniel R."/>
        </authorList>
    </citation>
    <scope>NUCLEOTIDE SEQUENCE [LARGE SCALE GENOMIC DNA]</scope>
    <source>
        <strain evidence="1 2">LMG 15441</strain>
    </source>
</reference>
<gene>
    <name evidence="1" type="ORF">BRLA_c024490</name>
</gene>
<protein>
    <submittedName>
        <fullName evidence="1">Uncharacterized protein</fullName>
    </submittedName>
</protein>
<dbReference type="InterPro" id="IPR021631">
    <property type="entry name" value="DUF3238"/>
</dbReference>
<dbReference type="eggNOG" id="ENOG5032D1I">
    <property type="taxonomic scope" value="Bacteria"/>
</dbReference>
<name>A0A075R4N3_BRELA</name>
<dbReference type="Pfam" id="PF11579">
    <property type="entry name" value="DUF3238"/>
    <property type="match status" value="1"/>
</dbReference>
<dbReference type="STRING" id="1042163.BRLA_c024490"/>
<evidence type="ECO:0000313" key="1">
    <source>
        <dbReference type="EMBL" id="AIG26769.1"/>
    </source>
</evidence>
<dbReference type="KEGG" id="blr:BRLA_c024490"/>
<dbReference type="HOGENOM" id="CLU_120824_0_0_9"/>
<sequence>MSDILVKIKTFIPEENVKDPYGDVYEGDNRKFHFSGNYRTLQEFAIDFKKKTVKHTKRVGKTCRINPDEDPVCKRASDSELKMSEPTWKKDSVKFTASCGVSNPLSSNAPAIDYEFKITAYKKDGKVCISGLHDGFPNYEIWKKVGDEAPMPFYFFDHGDNTLLSLFPPMDTSVSLRCF</sequence>
<dbReference type="EMBL" id="CP007806">
    <property type="protein sequence ID" value="AIG26769.1"/>
    <property type="molecule type" value="Genomic_DNA"/>
</dbReference>
<dbReference type="RefSeq" id="WP_003337703.1">
    <property type="nucleotide sequence ID" value="NZ_CP007806.1"/>
</dbReference>
<dbReference type="Proteomes" id="UP000005850">
    <property type="component" value="Chromosome"/>
</dbReference>
<accession>A0A075R4N3</accession>
<keyword evidence="2" id="KW-1185">Reference proteome</keyword>